<reference evidence="2" key="1">
    <citation type="submission" date="2020-07" db="EMBL/GenBank/DDBJ databases">
        <title>Huge and variable diversity of episymbiotic CPR bacteria and DPANN archaea in groundwater ecosystems.</title>
        <authorList>
            <person name="He C.Y."/>
            <person name="Keren R."/>
            <person name="Whittaker M."/>
            <person name="Farag I.F."/>
            <person name="Doudna J."/>
            <person name="Cate J.H.D."/>
            <person name="Banfield J.F."/>
        </authorList>
    </citation>
    <scope>NUCLEOTIDE SEQUENCE</scope>
    <source>
        <strain evidence="2">NC_groundwater_672_Ag_B-0.1um_62_36</strain>
    </source>
</reference>
<dbReference type="PANTHER" id="PTHR43664:SF1">
    <property type="entry name" value="BETA-METHYLMALYL-COA DEHYDRATASE"/>
    <property type="match status" value="1"/>
</dbReference>
<evidence type="ECO:0000313" key="2">
    <source>
        <dbReference type="EMBL" id="MBI2877214.1"/>
    </source>
</evidence>
<dbReference type="SUPFAM" id="SSF54637">
    <property type="entry name" value="Thioesterase/thiol ester dehydrase-isomerase"/>
    <property type="match status" value="2"/>
</dbReference>
<organism evidence="2 3">
    <name type="scientific">Tectimicrobiota bacterium</name>
    <dbReference type="NCBI Taxonomy" id="2528274"/>
    <lineage>
        <taxon>Bacteria</taxon>
        <taxon>Pseudomonadati</taxon>
        <taxon>Nitrospinota/Tectimicrobiota group</taxon>
        <taxon>Candidatus Tectimicrobiota</taxon>
    </lineage>
</organism>
<dbReference type="Gene3D" id="3.10.129.10">
    <property type="entry name" value="Hotdog Thioesterase"/>
    <property type="match status" value="2"/>
</dbReference>
<gene>
    <name evidence="2" type="ORF">HYY20_10060</name>
</gene>
<dbReference type="InterPro" id="IPR052342">
    <property type="entry name" value="MCH/BMMD"/>
</dbReference>
<dbReference type="PANTHER" id="PTHR43664">
    <property type="entry name" value="MONOAMINE OXIDASE-RELATED"/>
    <property type="match status" value="1"/>
</dbReference>
<dbReference type="InterPro" id="IPR029069">
    <property type="entry name" value="HotDog_dom_sf"/>
</dbReference>
<dbReference type="EMBL" id="JACPRF010000304">
    <property type="protein sequence ID" value="MBI2877214.1"/>
    <property type="molecule type" value="Genomic_DNA"/>
</dbReference>
<dbReference type="Proteomes" id="UP000769766">
    <property type="component" value="Unassembled WGS sequence"/>
</dbReference>
<protein>
    <submittedName>
        <fullName evidence="2">MaoC family dehydratase N-terminal domain-containing protein</fullName>
    </submittedName>
</protein>
<evidence type="ECO:0000313" key="3">
    <source>
        <dbReference type="Proteomes" id="UP000769766"/>
    </source>
</evidence>
<evidence type="ECO:0000259" key="1">
    <source>
        <dbReference type="Pfam" id="PF13452"/>
    </source>
</evidence>
<name>A0A932FZ83_UNCTE</name>
<dbReference type="AlphaFoldDB" id="A0A932FZ83"/>
<feature type="domain" description="FAS1-like dehydratase" evidence="1">
    <location>
        <begin position="45"/>
        <end position="158"/>
    </location>
</feature>
<dbReference type="CDD" id="cd03441">
    <property type="entry name" value="R_hydratase_like"/>
    <property type="match status" value="1"/>
</dbReference>
<sequence>MTEKKQDIAADMSEGIITNAELEKWNERIGLSLRIGNIFNQNASYEAIRNYANGIGDWNPLYRDEAYAKKTRYGALIAPPNWLYSTFPTWVLQGLPGIHAFHSGNDWEFYRPIYINDRITPECIFTGYDVKLSAFSGKMVMEYQRALFRNQRDELVAQTDLWIVRAERSSARKTGKYAKIEMPHPWTPAELEKVDADVLAEEVRGANVRYWEDVEVGEELVPVVKGPLGLTDIVAYCVGAAPVQIAAHGVQLRLYQKHPAWAFRDPENQSWEPVYGVHYLKPAARAAGVPYPYDVGAQRHSWQINFLCNWIGDEGWIKKNYAEYRRFVYLSDVVWFRGKVTKKYVDGDRESVVEVETSGFNQRGENTIPGSAVIALPSRERGTWPLEKRLPPPEYRGTGR</sequence>
<dbReference type="Pfam" id="PF13452">
    <property type="entry name" value="FAS1_DH_region"/>
    <property type="match status" value="1"/>
</dbReference>
<accession>A0A932FZ83</accession>
<comment type="caution">
    <text evidence="2">The sequence shown here is derived from an EMBL/GenBank/DDBJ whole genome shotgun (WGS) entry which is preliminary data.</text>
</comment>
<proteinExistence type="predicted"/>
<dbReference type="InterPro" id="IPR039569">
    <property type="entry name" value="FAS1-like_DH_region"/>
</dbReference>